<proteinExistence type="predicted"/>
<reference evidence="3" key="1">
    <citation type="submission" date="2016-06" db="EMBL/GenBank/DDBJ databases">
        <authorList>
            <person name="Sutton G."/>
            <person name="Brinkac L."/>
            <person name="Sanka R."/>
            <person name="Adams M."/>
            <person name="Lau E."/>
            <person name="Mehaffy C."/>
            <person name="Tameris M."/>
            <person name="Hatherill M."/>
            <person name="Hanekom W."/>
            <person name="Mahomed H."/>
            <person name="Mcshane H."/>
        </authorList>
    </citation>
    <scope>NUCLEOTIDE SEQUENCE [LARGE SCALE GENOMIC DNA]</scope>
    <source>
        <strain evidence="3">852002-10433_SCH5171157</strain>
    </source>
</reference>
<dbReference type="EMBL" id="LZSY01000159">
    <property type="protein sequence ID" value="OBB84488.1"/>
    <property type="molecule type" value="Genomic_DNA"/>
</dbReference>
<evidence type="ECO:0000256" key="1">
    <source>
        <dbReference type="SAM" id="SignalP"/>
    </source>
</evidence>
<dbReference type="AlphaFoldDB" id="A0A1A0VMN3"/>
<name>A0A1A0VMN3_MYCPR</name>
<comment type="caution">
    <text evidence="2">The sequence shown here is derived from an EMBL/GenBank/DDBJ whole genome shotgun (WGS) entry which is preliminary data.</text>
</comment>
<feature type="chain" id="PRO_5008300192" description="Histidine phosphatase family protein" evidence="1">
    <location>
        <begin position="37"/>
        <end position="229"/>
    </location>
</feature>
<protein>
    <recommendedName>
        <fullName evidence="4">Histidine phosphatase family protein</fullName>
    </recommendedName>
</protein>
<evidence type="ECO:0008006" key="4">
    <source>
        <dbReference type="Google" id="ProtNLM"/>
    </source>
</evidence>
<dbReference type="Gene3D" id="3.40.50.1240">
    <property type="entry name" value="Phosphoglycerate mutase-like"/>
    <property type="match status" value="1"/>
</dbReference>
<dbReference type="Pfam" id="PF00300">
    <property type="entry name" value="His_Phos_1"/>
    <property type="match status" value="1"/>
</dbReference>
<dbReference type="SUPFAM" id="SSF53254">
    <property type="entry name" value="Phosphoglycerate mutase-like"/>
    <property type="match status" value="1"/>
</dbReference>
<accession>A0A1A0VMN3</accession>
<evidence type="ECO:0000313" key="3">
    <source>
        <dbReference type="Proteomes" id="UP000094008"/>
    </source>
</evidence>
<dbReference type="InterPro" id="IPR013078">
    <property type="entry name" value="His_Pase_superF_clade-1"/>
</dbReference>
<sequence>MTGRSNRATATARRIATAIALVCGLFLAGGAGVANAAPDRGPIVVYIVEHGEPVFSDPTMPLSANGIHHGKAVAAVLRDVSFTNVYSSSALRSKQTVSYTAGPLGLPVVQLPNSDPGTPAEAAAAPIAQAVTDLPAGSTALVGGNTENIYRIINKLGIPVADGCGPNQQCVPCLDKTCFTANDLNSIWRVTIYPASSGLPAGMKLKPTVERLHTESPNVMNPPRPAAGG</sequence>
<gene>
    <name evidence="2" type="ORF">A5779_06230</name>
</gene>
<organism evidence="2 3">
    <name type="scientific">Mycolicibacterium peregrinum</name>
    <name type="common">Mycobacterium peregrinum</name>
    <dbReference type="NCBI Taxonomy" id="43304"/>
    <lineage>
        <taxon>Bacteria</taxon>
        <taxon>Bacillati</taxon>
        <taxon>Actinomycetota</taxon>
        <taxon>Actinomycetes</taxon>
        <taxon>Mycobacteriales</taxon>
        <taxon>Mycobacteriaceae</taxon>
        <taxon>Mycolicibacterium</taxon>
    </lineage>
</organism>
<dbReference type="OrthoDB" id="4639353at2"/>
<dbReference type="Proteomes" id="UP000094008">
    <property type="component" value="Unassembled WGS sequence"/>
</dbReference>
<evidence type="ECO:0000313" key="2">
    <source>
        <dbReference type="EMBL" id="OBB84488.1"/>
    </source>
</evidence>
<keyword evidence="1" id="KW-0732">Signal</keyword>
<dbReference type="InterPro" id="IPR029033">
    <property type="entry name" value="His_PPase_superfam"/>
</dbReference>
<feature type="signal peptide" evidence="1">
    <location>
        <begin position="1"/>
        <end position="36"/>
    </location>
</feature>